<evidence type="ECO:0000256" key="5">
    <source>
        <dbReference type="ARBA" id="ARBA00022840"/>
    </source>
</evidence>
<keyword evidence="4" id="KW-0378">Hydrolase</keyword>
<feature type="domain" description="ABC transporter" evidence="9">
    <location>
        <begin position="486"/>
        <end position="722"/>
    </location>
</feature>
<name>A0ABY7LYB5_9BACT</name>
<geneLocation type="plasmid" evidence="12 13">
    <name>unnamed2</name>
</geneLocation>
<evidence type="ECO:0000256" key="8">
    <source>
        <dbReference type="SAM" id="Phobius"/>
    </source>
</evidence>
<dbReference type="Pfam" id="PF00664">
    <property type="entry name" value="ABC_membrane"/>
    <property type="match status" value="1"/>
</dbReference>
<dbReference type="InterPro" id="IPR005074">
    <property type="entry name" value="Peptidase_C39"/>
</dbReference>
<dbReference type="InterPro" id="IPR039421">
    <property type="entry name" value="Type_1_exporter"/>
</dbReference>
<reference evidence="12 13" key="1">
    <citation type="submission" date="2022-12" db="EMBL/GenBank/DDBJ databases">
        <title>Hymenobacter canadensis sp. nov. isolated from lake water of the Cambridge Bay, Canada.</title>
        <authorList>
            <person name="Kim W.H."/>
            <person name="Lee Y.M."/>
        </authorList>
    </citation>
    <scope>NUCLEOTIDE SEQUENCE [LARGE SCALE GENOMIC DNA]</scope>
    <source>
        <strain evidence="12 13">PAMC 29467</strain>
        <plasmid evidence="12 13">unnamed2</plasmid>
    </source>
</reference>
<dbReference type="Pfam" id="PF03412">
    <property type="entry name" value="Peptidase_C39"/>
    <property type="match status" value="1"/>
</dbReference>
<keyword evidence="5" id="KW-0067">ATP-binding</keyword>
<keyword evidence="6 8" id="KW-1133">Transmembrane helix</keyword>
<dbReference type="EMBL" id="CP114769">
    <property type="protein sequence ID" value="WBA44260.1"/>
    <property type="molecule type" value="Genomic_DNA"/>
</dbReference>
<dbReference type="PANTHER" id="PTHR43394">
    <property type="entry name" value="ATP-DEPENDENT PERMEASE MDL1, MITOCHONDRIAL"/>
    <property type="match status" value="1"/>
</dbReference>
<evidence type="ECO:0000313" key="12">
    <source>
        <dbReference type="EMBL" id="WBA44260.1"/>
    </source>
</evidence>
<accession>A0ABY7LYB5</accession>
<dbReference type="RefSeq" id="WP_269562281.1">
    <property type="nucleotide sequence ID" value="NZ_CP114769.1"/>
</dbReference>
<evidence type="ECO:0000259" key="10">
    <source>
        <dbReference type="PROSITE" id="PS50929"/>
    </source>
</evidence>
<keyword evidence="12" id="KW-0614">Plasmid</keyword>
<dbReference type="Proteomes" id="UP001211005">
    <property type="component" value="Plasmid unnamed2"/>
</dbReference>
<feature type="domain" description="Peptidase C39" evidence="11">
    <location>
        <begin position="9"/>
        <end position="128"/>
    </location>
</feature>
<evidence type="ECO:0000256" key="3">
    <source>
        <dbReference type="ARBA" id="ARBA00022741"/>
    </source>
</evidence>
<dbReference type="PROSITE" id="PS50929">
    <property type="entry name" value="ABC_TM1F"/>
    <property type="match status" value="1"/>
</dbReference>
<evidence type="ECO:0000259" key="9">
    <source>
        <dbReference type="PROSITE" id="PS50893"/>
    </source>
</evidence>
<feature type="transmembrane region" description="Helical" evidence="8">
    <location>
        <begin position="403"/>
        <end position="430"/>
    </location>
</feature>
<feature type="transmembrane region" description="Helical" evidence="8">
    <location>
        <begin position="166"/>
        <end position="188"/>
    </location>
</feature>
<dbReference type="Gene3D" id="3.40.50.300">
    <property type="entry name" value="P-loop containing nucleotide triphosphate hydrolases"/>
    <property type="match status" value="1"/>
</dbReference>
<dbReference type="InterPro" id="IPR036640">
    <property type="entry name" value="ABC1_TM_sf"/>
</dbReference>
<evidence type="ECO:0000259" key="11">
    <source>
        <dbReference type="PROSITE" id="PS50990"/>
    </source>
</evidence>
<dbReference type="Gene3D" id="1.20.1560.10">
    <property type="entry name" value="ABC transporter type 1, transmembrane domain"/>
    <property type="match status" value="1"/>
</dbReference>
<dbReference type="CDD" id="cd18571">
    <property type="entry name" value="ABC_6TM_peptidase_like"/>
    <property type="match status" value="1"/>
</dbReference>
<dbReference type="SUPFAM" id="SSF90123">
    <property type="entry name" value="ABC transporter transmembrane region"/>
    <property type="match status" value="1"/>
</dbReference>
<protein>
    <submittedName>
        <fullName evidence="12">Peptidase domain-containing ABC transporter</fullName>
    </submittedName>
</protein>
<dbReference type="InterPro" id="IPR027417">
    <property type="entry name" value="P-loop_NTPase"/>
</dbReference>
<comment type="subcellular location">
    <subcellularLocation>
        <location evidence="1">Cell membrane</location>
        <topology evidence="1">Multi-pass membrane protein</topology>
    </subcellularLocation>
</comment>
<evidence type="ECO:0000256" key="7">
    <source>
        <dbReference type="ARBA" id="ARBA00023136"/>
    </source>
</evidence>
<evidence type="ECO:0000313" key="13">
    <source>
        <dbReference type="Proteomes" id="UP001211005"/>
    </source>
</evidence>
<feature type="transmembrane region" description="Helical" evidence="8">
    <location>
        <begin position="200"/>
        <end position="224"/>
    </location>
</feature>
<dbReference type="PROSITE" id="PS50990">
    <property type="entry name" value="PEPTIDASE_C39"/>
    <property type="match status" value="1"/>
</dbReference>
<dbReference type="Pfam" id="PF00005">
    <property type="entry name" value="ABC_tran"/>
    <property type="match status" value="1"/>
</dbReference>
<evidence type="ECO:0000256" key="2">
    <source>
        <dbReference type="ARBA" id="ARBA00022692"/>
    </source>
</evidence>
<dbReference type="Gene3D" id="3.90.70.10">
    <property type="entry name" value="Cysteine proteinases"/>
    <property type="match status" value="1"/>
</dbReference>
<dbReference type="PROSITE" id="PS50893">
    <property type="entry name" value="ABC_TRANSPORTER_2"/>
    <property type="match status" value="1"/>
</dbReference>
<keyword evidence="7 8" id="KW-0472">Membrane</keyword>
<proteinExistence type="predicted"/>
<keyword evidence="3" id="KW-0547">Nucleotide-binding</keyword>
<dbReference type="SMART" id="SM00382">
    <property type="entry name" value="AAA"/>
    <property type="match status" value="1"/>
</dbReference>
<evidence type="ECO:0000256" key="1">
    <source>
        <dbReference type="ARBA" id="ARBA00004651"/>
    </source>
</evidence>
<dbReference type="InterPro" id="IPR011527">
    <property type="entry name" value="ABC1_TM_dom"/>
</dbReference>
<dbReference type="InterPro" id="IPR003439">
    <property type="entry name" value="ABC_transporter-like_ATP-bd"/>
</dbReference>
<evidence type="ECO:0000256" key="4">
    <source>
        <dbReference type="ARBA" id="ARBA00022801"/>
    </source>
</evidence>
<organism evidence="12 13">
    <name type="scientific">Hymenobacter canadensis</name>
    <dbReference type="NCBI Taxonomy" id="2999067"/>
    <lineage>
        <taxon>Bacteria</taxon>
        <taxon>Pseudomonadati</taxon>
        <taxon>Bacteroidota</taxon>
        <taxon>Cytophagia</taxon>
        <taxon>Cytophagales</taxon>
        <taxon>Hymenobacteraceae</taxon>
        <taxon>Hymenobacter</taxon>
    </lineage>
</organism>
<dbReference type="SUPFAM" id="SSF52540">
    <property type="entry name" value="P-loop containing nucleoside triphosphate hydrolases"/>
    <property type="match status" value="1"/>
</dbReference>
<feature type="transmembrane region" description="Helical" evidence="8">
    <location>
        <begin position="304"/>
        <end position="325"/>
    </location>
</feature>
<dbReference type="PANTHER" id="PTHR43394:SF1">
    <property type="entry name" value="ATP-BINDING CASSETTE SUB-FAMILY B MEMBER 10, MITOCHONDRIAL"/>
    <property type="match status" value="1"/>
</dbReference>
<feature type="domain" description="ABC transmembrane type-1" evidence="10">
    <location>
        <begin position="170"/>
        <end position="449"/>
    </location>
</feature>
<gene>
    <name evidence="12" type="ORF">O3303_21530</name>
</gene>
<feature type="transmembrane region" description="Helical" evidence="8">
    <location>
        <begin position="277"/>
        <end position="298"/>
    </location>
</feature>
<sequence length="728" mass="81817">MKNFKFYRQLESLDCGPTCLKMIAKYHGKEYDILDLRDKCHLNRSGTSLANIIAGSNAIGLKTMPVKVTYDQLSSAVFPCILHWRQDHYVIALSKTNKGIKIADPGFGIISLNETEFGNNWLDHTSSKGIALILEPNEKFHTVKNIVEKKAGLFSYFKYLKTHQSLCLQIIIGMLVGSLINLLFPIITQQLVDKAIKFKNISLIIGLLTAQVALFLGSTSLDLVRSRIVLFLSTKIGANAISDFLYKLTRLPIAFFDTKLHTDILLRIDDHSNVESFMTSSSLNTLFSFFNFLVFSILLCVYDFALFLVFISGSLLSIGWIYLFMNKLKSINYRLFELNSYNRNSLMEMVKGMKEIKLNNAESYKRFEWQKIQVDLFNLKNEYLSIEQNQKTGFQFINQLKNIIIIFIAAKAVVTGDISLGVLLSVSFIIGQLNAPIEDFVHFFKSLQNAKISFKRLGDIYSKPDEDNGIVNFTNLTNVSELDSYIEFNKVDFNYDGPGSPKIFNNLNLKIPINKVTAIVGSSGSGKTTLLKLLLKFYNPTGGNIVVGDVNFSTLCSSKWRSNCGAVMQDGYIFSDSIAKNITLDSENVDLERLRNAARMANILDFIDGLPQKFNSKIGDAGIGLSTGQQQRILIARVMYKNPNIILLDEATSSLDANNEKVIVENFNKFFENKTVVIIAHRLSTVKNADKIVVLEKGKIIEEGTHDELVKANGAYLNLIKNQLELGD</sequence>
<keyword evidence="2 8" id="KW-0812">Transmembrane</keyword>
<evidence type="ECO:0000256" key="6">
    <source>
        <dbReference type="ARBA" id="ARBA00022989"/>
    </source>
</evidence>
<keyword evidence="13" id="KW-1185">Reference proteome</keyword>
<dbReference type="InterPro" id="IPR003593">
    <property type="entry name" value="AAA+_ATPase"/>
</dbReference>